<comment type="caution">
    <text evidence="1">The sequence shown here is derived from an EMBL/GenBank/DDBJ whole genome shotgun (WGS) entry which is preliminary data.</text>
</comment>
<evidence type="ECO:0000313" key="1">
    <source>
        <dbReference type="EMBL" id="MDR7385245.1"/>
    </source>
</evidence>
<protein>
    <submittedName>
        <fullName evidence="1">Uncharacterized protein</fullName>
    </submittedName>
</protein>
<proteinExistence type="predicted"/>
<gene>
    <name evidence="1" type="ORF">J2S48_004760</name>
</gene>
<dbReference type="Proteomes" id="UP001183585">
    <property type="component" value="Unassembled WGS sequence"/>
</dbReference>
<reference evidence="1 2" key="1">
    <citation type="submission" date="2023-07" db="EMBL/GenBank/DDBJ databases">
        <title>Sequencing the genomes of 1000 actinobacteria strains.</title>
        <authorList>
            <person name="Klenk H.-P."/>
        </authorList>
    </citation>
    <scope>NUCLEOTIDE SEQUENCE [LARGE SCALE GENOMIC DNA]</scope>
    <source>
        <strain evidence="1 2">DSM 45554</strain>
    </source>
</reference>
<accession>A0ABU2CV78</accession>
<name>A0ABU2CV78_9MICO</name>
<evidence type="ECO:0000313" key="2">
    <source>
        <dbReference type="Proteomes" id="UP001183585"/>
    </source>
</evidence>
<sequence length="68" mass="7716">MSTKTKAAPKMKRTRTDYTVCVCKDDQHAVVHHRTPARPVKPTAAVVDRYFGHVIEHTIAWTPWKASS</sequence>
<keyword evidence="2" id="KW-1185">Reference proteome</keyword>
<dbReference type="EMBL" id="JAVDYE010000001">
    <property type="protein sequence ID" value="MDR7385245.1"/>
    <property type="molecule type" value="Genomic_DNA"/>
</dbReference>
<dbReference type="RefSeq" id="WP_274997187.1">
    <property type="nucleotide sequence ID" value="NZ_JAJQQP010000015.1"/>
</dbReference>
<organism evidence="1 2">
    <name type="scientific">Promicromonospora iranensis</name>
    <dbReference type="NCBI Taxonomy" id="1105144"/>
    <lineage>
        <taxon>Bacteria</taxon>
        <taxon>Bacillati</taxon>
        <taxon>Actinomycetota</taxon>
        <taxon>Actinomycetes</taxon>
        <taxon>Micrococcales</taxon>
        <taxon>Promicromonosporaceae</taxon>
        <taxon>Promicromonospora</taxon>
    </lineage>
</organism>